<dbReference type="SMART" id="SM00875">
    <property type="entry name" value="BACK"/>
    <property type="match status" value="1"/>
</dbReference>
<dbReference type="Pfam" id="PF07707">
    <property type="entry name" value="BACK"/>
    <property type="match status" value="1"/>
</dbReference>
<dbReference type="InterPro" id="IPR011705">
    <property type="entry name" value="BACK"/>
</dbReference>
<dbReference type="PANTHER" id="PTHR45632:SF3">
    <property type="entry name" value="KELCH-LIKE PROTEIN 32"/>
    <property type="match status" value="1"/>
</dbReference>
<evidence type="ECO:0000256" key="2">
    <source>
        <dbReference type="ARBA" id="ARBA00022737"/>
    </source>
</evidence>
<accession>A0A1S3JTJ5</accession>
<evidence type="ECO:0000256" key="1">
    <source>
        <dbReference type="ARBA" id="ARBA00022441"/>
    </source>
</evidence>
<dbReference type="InterPro" id="IPR006652">
    <property type="entry name" value="Kelch_1"/>
</dbReference>
<dbReference type="SMART" id="SM00612">
    <property type="entry name" value="Kelch"/>
    <property type="match status" value="5"/>
</dbReference>
<dbReference type="Gene3D" id="3.30.710.10">
    <property type="entry name" value="Potassium Channel Kv1.1, Chain A"/>
    <property type="match status" value="1"/>
</dbReference>
<dbReference type="SMART" id="SM00225">
    <property type="entry name" value="BTB"/>
    <property type="match status" value="1"/>
</dbReference>
<dbReference type="OMA" id="NEDRYEH"/>
<dbReference type="Gene3D" id="1.25.40.420">
    <property type="match status" value="1"/>
</dbReference>
<organism evidence="4 5">
    <name type="scientific">Lingula anatina</name>
    <name type="common">Brachiopod</name>
    <name type="synonym">Lingula unguis</name>
    <dbReference type="NCBI Taxonomy" id="7574"/>
    <lineage>
        <taxon>Eukaryota</taxon>
        <taxon>Metazoa</taxon>
        <taxon>Spiralia</taxon>
        <taxon>Lophotrochozoa</taxon>
        <taxon>Brachiopoda</taxon>
        <taxon>Linguliformea</taxon>
        <taxon>Lingulata</taxon>
        <taxon>Lingulida</taxon>
        <taxon>Linguloidea</taxon>
        <taxon>Lingulidae</taxon>
        <taxon>Lingula</taxon>
    </lineage>
</organism>
<dbReference type="Pfam" id="PF00651">
    <property type="entry name" value="BTB"/>
    <property type="match status" value="1"/>
</dbReference>
<keyword evidence="4" id="KW-1185">Reference proteome</keyword>
<dbReference type="PROSITE" id="PS50097">
    <property type="entry name" value="BTB"/>
    <property type="match status" value="1"/>
</dbReference>
<dbReference type="KEGG" id="lak:106175820"/>
<dbReference type="PIRSF" id="PIRSF037037">
    <property type="entry name" value="Kelch-like_protein_gigaxonin"/>
    <property type="match status" value="1"/>
</dbReference>
<evidence type="ECO:0000313" key="4">
    <source>
        <dbReference type="Proteomes" id="UP000085678"/>
    </source>
</evidence>
<keyword evidence="2" id="KW-0677">Repeat</keyword>
<dbReference type="InterPro" id="IPR011333">
    <property type="entry name" value="SKP1/BTB/POZ_sf"/>
</dbReference>
<dbReference type="InParanoid" id="A0A1S3JTJ5"/>
<dbReference type="PANTHER" id="PTHR45632">
    <property type="entry name" value="LD33804P"/>
    <property type="match status" value="1"/>
</dbReference>
<dbReference type="SUPFAM" id="SSF54695">
    <property type="entry name" value="POZ domain"/>
    <property type="match status" value="1"/>
</dbReference>
<keyword evidence="1" id="KW-0880">Kelch repeat</keyword>
<name>A0A1S3JTJ5_LINAN</name>
<feature type="domain" description="BTB" evidence="3">
    <location>
        <begin position="33"/>
        <end position="100"/>
    </location>
</feature>
<dbReference type="InterPro" id="IPR015915">
    <property type="entry name" value="Kelch-typ_b-propeller"/>
</dbReference>
<dbReference type="InterPro" id="IPR017096">
    <property type="entry name" value="BTB-kelch_protein"/>
</dbReference>
<dbReference type="Proteomes" id="UP000085678">
    <property type="component" value="Unplaced"/>
</dbReference>
<dbReference type="InterPro" id="IPR000210">
    <property type="entry name" value="BTB/POZ_dom"/>
</dbReference>
<gene>
    <name evidence="5" type="primary">LOC106175820</name>
</gene>
<dbReference type="Pfam" id="PF24681">
    <property type="entry name" value="Kelch_KLHDC2_KLHL20_DRC7"/>
    <property type="match status" value="1"/>
</dbReference>
<dbReference type="FunCoup" id="A0A1S3JTJ5">
    <property type="interactions" value="522"/>
</dbReference>
<dbReference type="OrthoDB" id="1925334at2759"/>
<evidence type="ECO:0000259" key="3">
    <source>
        <dbReference type="PROSITE" id="PS50097"/>
    </source>
</evidence>
<sequence length="582" mass="66495">MAEQDSDLAVRDPGYGDATIQSLNLLRKDEQLCDFTIRAEDREFKVHRALLAAASDYFRVMFTGHMRESNENSVELKGMTADSLQQIIDFMYCGEIILNFDNLTEVLNAASHLQVNRALDLCCDFIQSKLNFENADELLQIADVYSLNKVTDHFDVHILDNFEAFSKTESFINLDAKKLIQYISSDALKISSEFRLYELVNQWLHHDKARFQHAEKIMSHIHFALMTQPQLQKAREDYLMRTNTRVTQYVIEGLKYGLDVCCRQPVINERSEIRTTKKSLVVIHQGSAFRPFQVTAFNHERGLFYKLFSNTSGSCDCRVAVIDNFIYICRIVDFGGGTLMNSLCRFDPRHLQVQELSPMKRLRLDSALVAIGHKLYVLGGGSENLFVLDSVECYDVNTNMWTDEIPLLEPTHSHAATVTDDKIYISGGVSSTDRQPVNTFASFDLTTRTWESKPGIFYARRLHDMVAIDRKIFVLGGITRHGVSNTGQTPIECYDIQTEQWTLLAHTFSGRSIGHYIAMEGKIYSIGREHYSAAEDEIWVYDLPTDQWSKLAKAPNHMNLSSAVCTKLFINFSDENVERLKI</sequence>
<dbReference type="Gene3D" id="2.120.10.80">
    <property type="entry name" value="Kelch-type beta propeller"/>
    <property type="match status" value="1"/>
</dbReference>
<reference evidence="5" key="1">
    <citation type="submission" date="2025-08" db="UniProtKB">
        <authorList>
            <consortium name="RefSeq"/>
        </authorList>
    </citation>
    <scope>IDENTIFICATION</scope>
    <source>
        <tissue evidence="5">Gonads</tissue>
    </source>
</reference>
<dbReference type="RefSeq" id="XP_013413431.1">
    <property type="nucleotide sequence ID" value="XM_013557977.1"/>
</dbReference>
<protein>
    <submittedName>
        <fullName evidence="5">Kelch-like protein 26</fullName>
    </submittedName>
</protein>
<proteinExistence type="predicted"/>
<dbReference type="GeneID" id="106175820"/>
<dbReference type="STRING" id="7574.A0A1S3JTJ5"/>
<dbReference type="SUPFAM" id="SSF117281">
    <property type="entry name" value="Kelch motif"/>
    <property type="match status" value="1"/>
</dbReference>
<dbReference type="AlphaFoldDB" id="A0A1S3JTJ5"/>
<evidence type="ECO:0000313" key="5">
    <source>
        <dbReference type="RefSeq" id="XP_013413431.1"/>
    </source>
</evidence>